<keyword evidence="3" id="KW-0659">Purine metabolism</keyword>
<dbReference type="GO" id="GO:0006144">
    <property type="term" value="P:purine nucleobase metabolic process"/>
    <property type="evidence" value="ECO:0007669"/>
    <property type="project" value="UniProtKB-KW"/>
</dbReference>
<evidence type="ECO:0000256" key="4">
    <source>
        <dbReference type="ARBA" id="ARBA00022801"/>
    </source>
</evidence>
<dbReference type="Proteomes" id="UP000265703">
    <property type="component" value="Unassembled WGS sequence"/>
</dbReference>
<organism evidence="8 9">
    <name type="scientific">Glomus cerebriforme</name>
    <dbReference type="NCBI Taxonomy" id="658196"/>
    <lineage>
        <taxon>Eukaryota</taxon>
        <taxon>Fungi</taxon>
        <taxon>Fungi incertae sedis</taxon>
        <taxon>Mucoromycota</taxon>
        <taxon>Glomeromycotina</taxon>
        <taxon>Glomeromycetes</taxon>
        <taxon>Glomerales</taxon>
        <taxon>Glomeraceae</taxon>
        <taxon>Glomus</taxon>
    </lineage>
</organism>
<evidence type="ECO:0000256" key="5">
    <source>
        <dbReference type="ARBA" id="ARBA00023239"/>
    </source>
</evidence>
<feature type="domain" description="Allantoicase" evidence="7">
    <location>
        <begin position="208"/>
        <end position="346"/>
    </location>
</feature>
<comment type="similarity">
    <text evidence="1">Belongs to the allantoicase family.</text>
</comment>
<dbReference type="PANTHER" id="PTHR12045:SF3">
    <property type="entry name" value="INACTIVE ALLANTOICASE-RELATED"/>
    <property type="match status" value="1"/>
</dbReference>
<dbReference type="EMBL" id="QKYT01000023">
    <property type="protein sequence ID" value="RIA97912.1"/>
    <property type="molecule type" value="Genomic_DNA"/>
</dbReference>
<reference evidence="8 9" key="1">
    <citation type="submission" date="2018-06" db="EMBL/GenBank/DDBJ databases">
        <title>Comparative genomics reveals the genomic features of Rhizophagus irregularis, R. cerebriforme, R. diaphanum and Gigaspora rosea, and their symbiotic lifestyle signature.</title>
        <authorList>
            <person name="Morin E."/>
            <person name="San Clemente H."/>
            <person name="Chen E.C.H."/>
            <person name="De La Providencia I."/>
            <person name="Hainaut M."/>
            <person name="Kuo A."/>
            <person name="Kohler A."/>
            <person name="Murat C."/>
            <person name="Tang N."/>
            <person name="Roy S."/>
            <person name="Loubradou J."/>
            <person name="Henrissat B."/>
            <person name="Grigoriev I.V."/>
            <person name="Corradi N."/>
            <person name="Roux C."/>
            <person name="Martin F.M."/>
        </authorList>
    </citation>
    <scope>NUCLEOTIDE SEQUENCE [LARGE SCALE GENOMIC DNA]</scope>
    <source>
        <strain evidence="8 9">DAOM 227022</strain>
    </source>
</reference>
<dbReference type="Pfam" id="PF03561">
    <property type="entry name" value="Allantoicase"/>
    <property type="match status" value="2"/>
</dbReference>
<evidence type="ECO:0000313" key="9">
    <source>
        <dbReference type="Proteomes" id="UP000265703"/>
    </source>
</evidence>
<accession>A0A397TIY6</accession>
<dbReference type="InterPro" id="IPR005164">
    <property type="entry name" value="Allantoicase"/>
</dbReference>
<dbReference type="SUPFAM" id="SSF51182">
    <property type="entry name" value="RmlC-like cupins"/>
    <property type="match status" value="1"/>
</dbReference>
<proteinExistence type="inferred from homology"/>
<gene>
    <name evidence="8" type="ORF">C1645_732040</name>
</gene>
<keyword evidence="9" id="KW-1185">Reference proteome</keyword>
<evidence type="ECO:0000259" key="7">
    <source>
        <dbReference type="Pfam" id="PF03561"/>
    </source>
</evidence>
<dbReference type="Gene3D" id="2.60.120.260">
    <property type="entry name" value="Galactose-binding domain-like"/>
    <property type="match status" value="2"/>
</dbReference>
<comment type="subunit">
    <text evidence="2">Homodimer.</text>
</comment>
<dbReference type="CDD" id="cd20298">
    <property type="entry name" value="cupin_UAH"/>
    <property type="match status" value="1"/>
</dbReference>
<dbReference type="InterPro" id="IPR024060">
    <property type="entry name" value="Ureidoglycolate_lyase_dom_sf"/>
</dbReference>
<dbReference type="PANTHER" id="PTHR12045">
    <property type="entry name" value="ALLANTOICASE"/>
    <property type="match status" value="1"/>
</dbReference>
<dbReference type="GO" id="GO:0004848">
    <property type="term" value="F:ureidoglycolate hydrolase activity"/>
    <property type="evidence" value="ECO:0007669"/>
    <property type="project" value="InterPro"/>
</dbReference>
<dbReference type="SUPFAM" id="SSF49785">
    <property type="entry name" value="Galactose-binding domain-like"/>
    <property type="match status" value="2"/>
</dbReference>
<dbReference type="InterPro" id="IPR007247">
    <property type="entry name" value="Ureidogly_lyase"/>
</dbReference>
<keyword evidence="4" id="KW-0378">Hydrolase</keyword>
<dbReference type="InterPro" id="IPR008979">
    <property type="entry name" value="Galactose-bd-like_sf"/>
</dbReference>
<name>A0A397TIY6_9GLOM</name>
<dbReference type="STRING" id="658196.A0A397TIY6"/>
<dbReference type="HAMAP" id="MF_00813">
    <property type="entry name" value="Allantoicase"/>
    <property type="match status" value="1"/>
</dbReference>
<dbReference type="GO" id="GO:0004037">
    <property type="term" value="F:allantoicase activity"/>
    <property type="evidence" value="ECO:0007669"/>
    <property type="project" value="InterPro"/>
</dbReference>
<evidence type="ECO:0000256" key="6">
    <source>
        <dbReference type="ARBA" id="ARBA00047684"/>
    </source>
</evidence>
<evidence type="ECO:0000256" key="1">
    <source>
        <dbReference type="ARBA" id="ARBA00009242"/>
    </source>
</evidence>
<keyword evidence="5" id="KW-0456">Lyase</keyword>
<dbReference type="InterPro" id="IPR011051">
    <property type="entry name" value="RmlC_Cupin_sf"/>
</dbReference>
<dbReference type="NCBIfam" id="TIGR02961">
    <property type="entry name" value="allantoicase"/>
    <property type="match status" value="1"/>
</dbReference>
<comment type="catalytic activity">
    <reaction evidence="6">
        <text>(S)-ureidoglycolate = urea + glyoxylate</text>
        <dbReference type="Rhea" id="RHEA:11304"/>
        <dbReference type="ChEBI" id="CHEBI:16199"/>
        <dbReference type="ChEBI" id="CHEBI:36655"/>
        <dbReference type="ChEBI" id="CHEBI:57296"/>
        <dbReference type="EC" id="4.3.2.3"/>
    </reaction>
</comment>
<dbReference type="FunFam" id="2.60.120.260:FF:000059">
    <property type="entry name" value="Probable allantoicase"/>
    <property type="match status" value="1"/>
</dbReference>
<dbReference type="OrthoDB" id="10266039at2759"/>
<feature type="domain" description="Allantoicase" evidence="7">
    <location>
        <begin position="39"/>
        <end position="187"/>
    </location>
</feature>
<dbReference type="InterPro" id="IPR015908">
    <property type="entry name" value="Allantoicase_dom"/>
</dbReference>
<dbReference type="GO" id="GO:0000256">
    <property type="term" value="P:allantoin catabolic process"/>
    <property type="evidence" value="ECO:0007669"/>
    <property type="project" value="InterPro"/>
</dbReference>
<dbReference type="InterPro" id="IPR047233">
    <property type="entry name" value="UAH_cupin"/>
</dbReference>
<dbReference type="GO" id="GO:0050385">
    <property type="term" value="F:ureidoglycolate lyase activity"/>
    <property type="evidence" value="ECO:0007669"/>
    <property type="project" value="UniProtKB-EC"/>
</dbReference>
<evidence type="ECO:0000256" key="3">
    <source>
        <dbReference type="ARBA" id="ARBA00022631"/>
    </source>
</evidence>
<dbReference type="Pfam" id="PF04115">
    <property type="entry name" value="Ureidogly_lyase"/>
    <property type="match status" value="1"/>
</dbReference>
<comment type="caution">
    <text evidence="8">The sequence shown here is derived from an EMBL/GenBank/DDBJ whole genome shotgun (WGS) entry which is preliminary data.</text>
</comment>
<evidence type="ECO:0000313" key="8">
    <source>
        <dbReference type="EMBL" id="RIA97912.1"/>
    </source>
</evidence>
<protein>
    <submittedName>
        <fullName evidence="8">Galactose-binding domain-like protein</fullName>
    </submittedName>
</protein>
<dbReference type="Gene3D" id="2.60.120.480">
    <property type="entry name" value="Ureidoglycolate hydrolase"/>
    <property type="match status" value="1"/>
</dbReference>
<evidence type="ECO:0000256" key="2">
    <source>
        <dbReference type="ARBA" id="ARBA00011738"/>
    </source>
</evidence>
<sequence length="585" mass="66082">MSSCDEFNNTIIDFCKLDIAKGVEQLDKLFVDLASSNLGGKIIECSDEFFAEASNLLKPQKPIREWGRYTDRGAWMDGWESKRHNPSYDWVVIKLGFEGHLTGFDIDTAHFVGNQAPLADVEACYSPHKDPLHGDDTHWHKILPKVDLGPSSQHFFEIQKTSIKFTHVRLNIYPDGGVARFRVYGVVSAKWPKDLSMPLDLAYVGNEGRIISHSDQHFGKSDNLLLPGRGKDMSDGWETKRSRQPNHKDWVIIKLGTPGYLEKAEVDTAFFKGNYPDSVLLEACFCNKDVDDESNFEWNVILEKSKLKPHKQQHFDLKEKNKKFSHVKMTIFPDGGVKRLRIIGRRELPENMSDNVTQCDTPKVSLAHITAIPLTYTSYSPYGHVIQSFPEHSSTSQNSISISHGIKITSANQGTARKYNNIAPIINFRQSNMLLDKNQSSNPENSASDKSRVVSKAEPNLSLFKCSPMKCPFTLRLLERHPYSSQMFVPLSNGKMRGYLVVVCLSNNEGDKPDLSTLKAFIVSSTQGISYHPGIWHHPMIALEETTDFVCLTHESGVADEDCEEIEFEEKDFIVVDIPGFNNNH</sequence>
<dbReference type="AlphaFoldDB" id="A0A397TIY6"/>